<proteinExistence type="predicted"/>
<feature type="domain" description="Laminin G" evidence="2">
    <location>
        <begin position="23"/>
        <end position="198"/>
    </location>
</feature>
<dbReference type="InterPro" id="IPR050372">
    <property type="entry name" value="Neurexin-related_CASP"/>
</dbReference>
<dbReference type="SMART" id="SM00282">
    <property type="entry name" value="LamG"/>
    <property type="match status" value="1"/>
</dbReference>
<reference evidence="5" key="1">
    <citation type="submission" date="2016-06" db="UniProtKB">
        <authorList>
            <consortium name="WormBaseParasite"/>
        </authorList>
    </citation>
    <scope>IDENTIFICATION</scope>
</reference>
<accession>A0A183IYS5</accession>
<gene>
    <name evidence="3" type="ORF">SBAD_LOCUS8773</name>
</gene>
<organism evidence="5">
    <name type="scientific">Soboliphyme baturini</name>
    <dbReference type="NCBI Taxonomy" id="241478"/>
    <lineage>
        <taxon>Eukaryota</taxon>
        <taxon>Metazoa</taxon>
        <taxon>Ecdysozoa</taxon>
        <taxon>Nematoda</taxon>
        <taxon>Enoplea</taxon>
        <taxon>Dorylaimia</taxon>
        <taxon>Dioctophymatida</taxon>
        <taxon>Dioctophymatoidea</taxon>
        <taxon>Soboliphymatidae</taxon>
        <taxon>Soboliphyme</taxon>
    </lineage>
</organism>
<evidence type="ECO:0000256" key="1">
    <source>
        <dbReference type="PROSITE-ProRule" id="PRU00122"/>
    </source>
</evidence>
<keyword evidence="4" id="KW-1185">Reference proteome</keyword>
<evidence type="ECO:0000259" key="2">
    <source>
        <dbReference type="PROSITE" id="PS50025"/>
    </source>
</evidence>
<dbReference type="PANTHER" id="PTHR15036:SF67">
    <property type="entry name" value="LAMININ SUBUNIT ALPHA-LIKE PROTEIN"/>
    <property type="match status" value="1"/>
</dbReference>
<dbReference type="PANTHER" id="PTHR15036">
    <property type="entry name" value="PIKACHURIN-LIKE PROTEIN"/>
    <property type="match status" value="1"/>
</dbReference>
<evidence type="ECO:0000313" key="4">
    <source>
        <dbReference type="Proteomes" id="UP000270296"/>
    </source>
</evidence>
<dbReference type="AlphaFoldDB" id="A0A183IYS5"/>
<evidence type="ECO:0000313" key="3">
    <source>
        <dbReference type="EMBL" id="VDP19185.1"/>
    </source>
</evidence>
<dbReference type="OrthoDB" id="5984158at2759"/>
<dbReference type="Pfam" id="PF02210">
    <property type="entry name" value="Laminin_G_2"/>
    <property type="match status" value="1"/>
</dbReference>
<dbReference type="PROSITE" id="PS50025">
    <property type="entry name" value="LAM_G_DOMAIN"/>
    <property type="match status" value="1"/>
</dbReference>
<reference evidence="3 4" key="2">
    <citation type="submission" date="2018-11" db="EMBL/GenBank/DDBJ databases">
        <authorList>
            <consortium name="Pathogen Informatics"/>
        </authorList>
    </citation>
    <scope>NUCLEOTIDE SEQUENCE [LARGE SCALE GENOMIC DNA]</scope>
</reference>
<protein>
    <submittedName>
        <fullName evidence="5">LAM_G_DOMAIN domain-containing protein</fullName>
    </submittedName>
</protein>
<evidence type="ECO:0000313" key="5">
    <source>
        <dbReference type="WBParaSite" id="SBAD_0000909301-mRNA-1"/>
    </source>
</evidence>
<dbReference type="CDD" id="cd00110">
    <property type="entry name" value="LamG"/>
    <property type="match status" value="1"/>
</dbReference>
<dbReference type="Gene3D" id="2.60.120.200">
    <property type="match status" value="2"/>
</dbReference>
<name>A0A183IYS5_9BILA</name>
<dbReference type="EMBL" id="UZAM01011950">
    <property type="protein sequence ID" value="VDP19185.1"/>
    <property type="molecule type" value="Genomic_DNA"/>
</dbReference>
<dbReference type="InterPro" id="IPR013320">
    <property type="entry name" value="ConA-like_dom_sf"/>
</dbReference>
<dbReference type="Proteomes" id="UP000270296">
    <property type="component" value="Unassembled WGS sequence"/>
</dbReference>
<dbReference type="WBParaSite" id="SBAD_0000909301-mRNA-1">
    <property type="protein sequence ID" value="SBAD_0000909301-mRNA-1"/>
    <property type="gene ID" value="SBAD_0000909301"/>
</dbReference>
<dbReference type="SUPFAM" id="SSF49899">
    <property type="entry name" value="Concanavalin A-like lectins/glucanases"/>
    <property type="match status" value="1"/>
</dbReference>
<dbReference type="InterPro" id="IPR001791">
    <property type="entry name" value="Laminin_G"/>
</dbReference>
<comment type="caution">
    <text evidence="1">Lacks conserved residue(s) required for the propagation of feature annotation.</text>
</comment>
<sequence length="236" mass="26079">TADSCALHTKPVLQPYSESDEGCYRFGIESTSRLEFEKLPSAIDAKGEFTLAFRASAFSGVLLYATDRNRDFIILYMKNGKLIFSFDSGSGAISLESRRSLLDYQWHQVKVNRTGRKGQLWVNDILEAEGESQGATDRVETLRPFFVGGLPVELYRIAEKQKVVDESVAPIFAGCIKNLRLNDEPLGDPSTAAGTSSCSEVSEEGLYFGENAAYAIVDENFNVLWSTSPIVTFCIN</sequence>